<protein>
    <submittedName>
        <fullName evidence="1">Uncharacterized protein</fullName>
    </submittedName>
</protein>
<evidence type="ECO:0000313" key="2">
    <source>
        <dbReference type="Proteomes" id="UP000003874"/>
    </source>
</evidence>
<proteinExistence type="predicted"/>
<accession>E6MMC2</accession>
<dbReference type="HOGENOM" id="CLU_3187458_0_0_10"/>
<organism evidence="1 2">
    <name type="scientific">Segatella salivae DSM 15606</name>
    <dbReference type="NCBI Taxonomy" id="888832"/>
    <lineage>
        <taxon>Bacteria</taxon>
        <taxon>Pseudomonadati</taxon>
        <taxon>Bacteroidota</taxon>
        <taxon>Bacteroidia</taxon>
        <taxon>Bacteroidales</taxon>
        <taxon>Prevotellaceae</taxon>
        <taxon>Segatella</taxon>
    </lineage>
</organism>
<name>E6MMC2_9BACT</name>
<dbReference type="AlphaFoldDB" id="E6MMC2"/>
<sequence length="46" mass="5564">MSYLVYNLFSCSHLLHHDKEAFNVSTQKHFILFILKRFHHLMSTQT</sequence>
<dbReference type="EMBL" id="AEQO01000070">
    <property type="protein sequence ID" value="EFV05221.1"/>
    <property type="molecule type" value="Genomic_DNA"/>
</dbReference>
<reference evidence="1 2" key="1">
    <citation type="submission" date="2010-12" db="EMBL/GenBank/DDBJ databases">
        <authorList>
            <person name="Muzny D."/>
            <person name="Qin X."/>
            <person name="Deng J."/>
            <person name="Jiang H."/>
            <person name="Liu Y."/>
            <person name="Qu J."/>
            <person name="Song X.-Z."/>
            <person name="Zhang L."/>
            <person name="Thornton R."/>
            <person name="Coyle M."/>
            <person name="Francisco L."/>
            <person name="Jackson L."/>
            <person name="Javaid M."/>
            <person name="Korchina V."/>
            <person name="Kovar C."/>
            <person name="Mata R."/>
            <person name="Mathew T."/>
            <person name="Ngo R."/>
            <person name="Nguyen L."/>
            <person name="Nguyen N."/>
            <person name="Okwuonu G."/>
            <person name="Ongeri F."/>
            <person name="Pham C."/>
            <person name="Simmons D."/>
            <person name="Wilczek-Boney K."/>
            <person name="Hale W."/>
            <person name="Jakkamsetti A."/>
            <person name="Pham P."/>
            <person name="Ruth R."/>
            <person name="San Lucas F."/>
            <person name="Warren J."/>
            <person name="Zhang J."/>
            <person name="Zhao Z."/>
            <person name="Zhou C."/>
            <person name="Zhu D."/>
            <person name="Lee S."/>
            <person name="Bess C."/>
            <person name="Blankenburg K."/>
            <person name="Forbes L."/>
            <person name="Fu Q."/>
            <person name="Gubbala S."/>
            <person name="Hirani K."/>
            <person name="Jayaseelan J.C."/>
            <person name="Lara F."/>
            <person name="Munidasa M."/>
            <person name="Palculict T."/>
            <person name="Patil S."/>
            <person name="Pu L.-L."/>
            <person name="Saada N."/>
            <person name="Tang L."/>
            <person name="Weissenberger G."/>
            <person name="Zhu Y."/>
            <person name="Hemphill L."/>
            <person name="Shang Y."/>
            <person name="Youmans B."/>
            <person name="Ayvaz T."/>
            <person name="Ross M."/>
            <person name="Santibanez J."/>
            <person name="Aqrawi P."/>
            <person name="Gross S."/>
            <person name="Joshi V."/>
            <person name="Fowler G."/>
            <person name="Nazareth L."/>
            <person name="Reid J."/>
            <person name="Worley K."/>
            <person name="Petrosino J."/>
            <person name="Highlander S."/>
            <person name="Gibbs R."/>
        </authorList>
    </citation>
    <scope>NUCLEOTIDE SEQUENCE [LARGE SCALE GENOMIC DNA]</scope>
    <source>
        <strain evidence="1 2">DSM 15606</strain>
    </source>
</reference>
<evidence type="ECO:0000313" key="1">
    <source>
        <dbReference type="EMBL" id="EFV05221.1"/>
    </source>
</evidence>
<gene>
    <name evidence="1" type="ORF">HMPREF9420_0640</name>
</gene>
<dbReference type="STRING" id="888832.HMPREF9420_0640"/>
<keyword evidence="2" id="KW-1185">Reference proteome</keyword>
<dbReference type="Proteomes" id="UP000003874">
    <property type="component" value="Unassembled WGS sequence"/>
</dbReference>
<comment type="caution">
    <text evidence="1">The sequence shown here is derived from an EMBL/GenBank/DDBJ whole genome shotgun (WGS) entry which is preliminary data.</text>
</comment>